<feature type="chain" id="PRO_5046431267" evidence="1">
    <location>
        <begin position="20"/>
        <end position="458"/>
    </location>
</feature>
<comment type="caution">
    <text evidence="2">The sequence shown here is derived from an EMBL/GenBank/DDBJ whole genome shotgun (WGS) entry which is preliminary data.</text>
</comment>
<dbReference type="InterPro" id="IPR028994">
    <property type="entry name" value="Integrin_alpha_N"/>
</dbReference>
<feature type="signal peptide" evidence="1">
    <location>
        <begin position="1"/>
        <end position="19"/>
    </location>
</feature>
<accession>A0ABT9FDP2</accession>
<evidence type="ECO:0000256" key="1">
    <source>
        <dbReference type="SAM" id="SignalP"/>
    </source>
</evidence>
<name>A0ABT9FDP2_9GAMM</name>
<gene>
    <name evidence="2" type="ORF">Q8W34_09720</name>
</gene>
<evidence type="ECO:0000313" key="2">
    <source>
        <dbReference type="EMBL" id="MDP2564910.1"/>
    </source>
</evidence>
<dbReference type="PANTHER" id="PTHR46580:SF4">
    <property type="entry name" value="ATP_GTP-BINDING PROTEIN"/>
    <property type="match status" value="1"/>
</dbReference>
<dbReference type="EMBL" id="JAUYVT010000007">
    <property type="protein sequence ID" value="MDP2564910.1"/>
    <property type="molecule type" value="Genomic_DNA"/>
</dbReference>
<dbReference type="Gene3D" id="2.130.10.130">
    <property type="entry name" value="Integrin alpha, N-terminal"/>
    <property type="match status" value="2"/>
</dbReference>
<organism evidence="2 3">
    <name type="scientific">Pseudoalteromonas marina</name>
    <dbReference type="NCBI Taxonomy" id="267375"/>
    <lineage>
        <taxon>Bacteria</taxon>
        <taxon>Pseudomonadati</taxon>
        <taxon>Pseudomonadota</taxon>
        <taxon>Gammaproteobacteria</taxon>
        <taxon>Alteromonadales</taxon>
        <taxon>Pseudoalteromonadaceae</taxon>
        <taxon>Pseudoalteromonas</taxon>
    </lineage>
</organism>
<sequence>MLKPFSALLILLAPSTLLAQTMSIKTTEGLVTTDSTTLFAFNKELKQLERIDLLSAQNSQLFLPDNAIGFDVATLANTNDKQALVVASDGIYKADKEKPSLLFAYTSVINQLEVTEFEKINFIIDANKDGLSDILLPDLNQTTLYIQTNNGQFTPHTFEKKTQFTGDFSKDGLTLEVDINNQPTITDFNHDGLNDLVFLNKKGANVLYANTNGYNKAMADVNFNIELGELSNGEKRKIKQLLDINNDGYLDFITKQYKPVEGMDSLDIDIAHNLYLGNKTGFSQTPIKLLNTSGPSQLVFETDFNNDGLIDLQTMDLDIGLGTIASMAMGGGKTDVDVEMNIYKQQTDGSFASKSSIEIDLEMEINMSNGDATPPLYIGDINGDDKTDAVYKYSKKTLYVYYGEENNLLSKKRKKIKLTLPKKSKDILLVDINQDGKKDFVFKFTEEDGTSKIKTRLN</sequence>
<keyword evidence="1" id="KW-0732">Signal</keyword>
<dbReference type="PANTHER" id="PTHR46580">
    <property type="entry name" value="SENSOR KINASE-RELATED"/>
    <property type="match status" value="1"/>
</dbReference>
<evidence type="ECO:0000313" key="3">
    <source>
        <dbReference type="Proteomes" id="UP001177212"/>
    </source>
</evidence>
<dbReference type="SUPFAM" id="SSF69318">
    <property type="entry name" value="Integrin alpha N-terminal domain"/>
    <property type="match status" value="1"/>
</dbReference>
<dbReference type="RefSeq" id="WP_305471997.1">
    <property type="nucleotide sequence ID" value="NZ_JAUYVT010000007.1"/>
</dbReference>
<proteinExistence type="predicted"/>
<reference evidence="2" key="1">
    <citation type="submission" date="2023-07" db="EMBL/GenBank/DDBJ databases">
        <title>Genome content predicts the carbon catabolic preferences of heterotrophic bacteria.</title>
        <authorList>
            <person name="Gralka M."/>
        </authorList>
    </citation>
    <scope>NUCLEOTIDE SEQUENCE</scope>
    <source>
        <strain evidence="2">4G09</strain>
    </source>
</reference>
<protein>
    <submittedName>
        <fullName evidence="2">VCBS repeat-containing protein</fullName>
    </submittedName>
</protein>
<keyword evidence="3" id="KW-1185">Reference proteome</keyword>
<dbReference type="Proteomes" id="UP001177212">
    <property type="component" value="Unassembled WGS sequence"/>
</dbReference>